<dbReference type="Proteomes" id="UP000660729">
    <property type="component" value="Unassembled WGS sequence"/>
</dbReference>
<dbReference type="OrthoDB" id="3649208at2759"/>
<accession>A0A8H6VJ87</accession>
<gene>
    <name evidence="1" type="ORF">HII31_05006</name>
</gene>
<keyword evidence="2" id="KW-1185">Reference proteome</keyword>
<feature type="non-terminal residue" evidence="1">
    <location>
        <position position="317"/>
    </location>
</feature>
<name>A0A8H6VJ87_9PEZI</name>
<reference evidence="1" key="1">
    <citation type="submission" date="2020-04" db="EMBL/GenBank/DDBJ databases">
        <title>Draft genome resource of the tomato pathogen Pseudocercospora fuligena.</title>
        <authorList>
            <person name="Zaccaron A."/>
        </authorList>
    </citation>
    <scope>NUCLEOTIDE SEQUENCE</scope>
    <source>
        <strain evidence="1">PF001</strain>
    </source>
</reference>
<comment type="caution">
    <text evidence="1">The sequence shown here is derived from an EMBL/GenBank/DDBJ whole genome shotgun (WGS) entry which is preliminary data.</text>
</comment>
<protein>
    <submittedName>
        <fullName evidence="1">Uncharacterized protein</fullName>
    </submittedName>
</protein>
<proteinExistence type="predicted"/>
<dbReference type="AlphaFoldDB" id="A0A8H6VJ87"/>
<evidence type="ECO:0000313" key="2">
    <source>
        <dbReference type="Proteomes" id="UP000660729"/>
    </source>
</evidence>
<organism evidence="1 2">
    <name type="scientific">Pseudocercospora fuligena</name>
    <dbReference type="NCBI Taxonomy" id="685502"/>
    <lineage>
        <taxon>Eukaryota</taxon>
        <taxon>Fungi</taxon>
        <taxon>Dikarya</taxon>
        <taxon>Ascomycota</taxon>
        <taxon>Pezizomycotina</taxon>
        <taxon>Dothideomycetes</taxon>
        <taxon>Dothideomycetidae</taxon>
        <taxon>Mycosphaerellales</taxon>
        <taxon>Mycosphaerellaceae</taxon>
        <taxon>Pseudocercospora</taxon>
    </lineage>
</organism>
<evidence type="ECO:0000313" key="1">
    <source>
        <dbReference type="EMBL" id="KAF7193660.1"/>
    </source>
</evidence>
<dbReference type="EMBL" id="JABCIY010000077">
    <property type="protein sequence ID" value="KAF7193660.1"/>
    <property type="molecule type" value="Genomic_DNA"/>
</dbReference>
<sequence>MFNAICRRHCLHLAPAKRRYSAQVRFLSYSAICRDASRQPSLPPHKHSRTLPAYIQRQQQLVALQSRPELTVEDFEDFARRGEGSIEQAEACLYHLKNQLLQLPLQKRHEKCLQHNAGKRILLWYWNRRASYDPTPNRTFAHLLTCLAMFAQHAPPQRPFVFLGLTVAVEQAIQEVTHPSYDPTLWDSYYHNLPRFLTDEGILRQAQSVGRLYHPSKADGLDFYEFLQWLGRNGDPQVWSARSATKNSFTMKVLRASYVLRLQGHDEKAQWLQDQAEMHNAGFCSSHYDRVSKEFDLDPKLELLRQRASVSRFPDFR</sequence>